<dbReference type="Pfam" id="PF11992">
    <property type="entry name" value="TgpA_N"/>
    <property type="match status" value="1"/>
</dbReference>
<dbReference type="Pfam" id="PF01841">
    <property type="entry name" value="Transglut_core"/>
    <property type="match status" value="1"/>
</dbReference>
<organism evidence="3 4">
    <name type="scientific">Geovibrio thiophilus</name>
    <dbReference type="NCBI Taxonomy" id="139438"/>
    <lineage>
        <taxon>Bacteria</taxon>
        <taxon>Pseudomonadati</taxon>
        <taxon>Deferribacterota</taxon>
        <taxon>Deferribacteres</taxon>
        <taxon>Deferribacterales</taxon>
        <taxon>Geovibrionaceae</taxon>
        <taxon>Geovibrio</taxon>
    </lineage>
</organism>
<evidence type="ECO:0000313" key="4">
    <source>
        <dbReference type="Proteomes" id="UP000287502"/>
    </source>
</evidence>
<dbReference type="InterPro" id="IPR002931">
    <property type="entry name" value="Transglutaminase-like"/>
</dbReference>
<keyword evidence="1" id="KW-0472">Membrane</keyword>
<dbReference type="PANTHER" id="PTHR42736">
    <property type="entry name" value="PROTEIN-GLUTAMINE GAMMA-GLUTAMYLTRANSFERASE"/>
    <property type="match status" value="1"/>
</dbReference>
<dbReference type="Proteomes" id="UP000287502">
    <property type="component" value="Chromosome"/>
</dbReference>
<dbReference type="OrthoDB" id="9804872at2"/>
<dbReference type="SUPFAM" id="SSF54001">
    <property type="entry name" value="Cysteine proteinases"/>
    <property type="match status" value="1"/>
</dbReference>
<evidence type="ECO:0000259" key="2">
    <source>
        <dbReference type="SMART" id="SM00460"/>
    </source>
</evidence>
<feature type="transmembrane region" description="Helical" evidence="1">
    <location>
        <begin position="123"/>
        <end position="141"/>
    </location>
</feature>
<dbReference type="AlphaFoldDB" id="A0A3R6AXM1"/>
<feature type="domain" description="Transglutaminase-like" evidence="2">
    <location>
        <begin position="414"/>
        <end position="485"/>
    </location>
</feature>
<proteinExistence type="predicted"/>
<feature type="transmembrane region" description="Helical" evidence="1">
    <location>
        <begin position="185"/>
        <end position="202"/>
    </location>
</feature>
<dbReference type="SMART" id="SM00460">
    <property type="entry name" value="TGc"/>
    <property type="match status" value="1"/>
</dbReference>
<reference evidence="3 4" key="1">
    <citation type="submission" date="2019-01" db="EMBL/GenBank/DDBJ databases">
        <title>Geovibrio thiophilus DSM 11263, complete genome.</title>
        <authorList>
            <person name="Spring S."/>
            <person name="Bunk B."/>
            <person name="Sproer C."/>
        </authorList>
    </citation>
    <scope>NUCLEOTIDE SEQUENCE [LARGE SCALE GENOMIC DNA]</scope>
    <source>
        <strain evidence="3 4">DSM 11263</strain>
    </source>
</reference>
<gene>
    <name evidence="3" type="ORF">EP073_05320</name>
</gene>
<name>A0A3R6AXM1_9BACT</name>
<accession>A0A3R6AXM1</accession>
<feature type="transmembrane region" description="Helical" evidence="1">
    <location>
        <begin position="72"/>
        <end position="89"/>
    </location>
</feature>
<feature type="transmembrane region" description="Helical" evidence="1">
    <location>
        <begin position="44"/>
        <end position="60"/>
    </location>
</feature>
<dbReference type="InterPro" id="IPR021878">
    <property type="entry name" value="TgpA_N"/>
</dbReference>
<dbReference type="InterPro" id="IPR038765">
    <property type="entry name" value="Papain-like_cys_pep_sf"/>
</dbReference>
<dbReference type="Gene3D" id="3.10.620.30">
    <property type="match status" value="1"/>
</dbReference>
<dbReference type="KEGG" id="gtl:EP073_05320"/>
<dbReference type="PANTHER" id="PTHR42736:SF1">
    <property type="entry name" value="PROTEIN-GLUTAMINE GAMMA-GLUTAMYLTRANSFERASE"/>
    <property type="match status" value="1"/>
</dbReference>
<protein>
    <submittedName>
        <fullName evidence="3">DUF3488 domain-containing protein</fullName>
    </submittedName>
</protein>
<dbReference type="InterPro" id="IPR052901">
    <property type="entry name" value="Bact_TGase-like"/>
</dbReference>
<feature type="transmembrane region" description="Helical" evidence="1">
    <location>
        <begin position="147"/>
        <end position="164"/>
    </location>
</feature>
<keyword evidence="1" id="KW-0812">Transmembrane</keyword>
<feature type="transmembrane region" description="Helical" evidence="1">
    <location>
        <begin position="20"/>
        <end position="38"/>
    </location>
</feature>
<feature type="transmembrane region" description="Helical" evidence="1">
    <location>
        <begin position="546"/>
        <end position="567"/>
    </location>
</feature>
<sequence length="654" mass="74542">MSQLRTGLRCSGSLLFMTEIRNVVNILTYLIALTGVIPLVGETGIAYTAVFFAATVYGAWAEAQKKDSVSRLWLNILSVMIILFTIARMNLDNMVIPALEALLAIQAVKFIEPNKKFRDFMQIYMIAMFMAAGSALISLSIWFLAFVFALFLLISVSMVLLTYITEDERAAMPAKHIKRIIYKTIAIPLLSIPVAVMLFAVLPRTNYPVFQFLNREDGTMTGFSDSVALGNVSEIQQDSRLIFRAEMPEMIGASPYWRGIVMDSFDGKTWSTSHSSGRRGRIRPVKNLTEQTVYLEPYGDKYLFGLDVPFHIDMRGSERERDFVYTMNRPVQKRIQYSAFSASEKYLTEEFDDYERFLELPEISAELAEFADGFKNIVSGEELAELMQVYFIRNGFKYSLDRLPVSQTPLEDFLFKSKLGNCEYYASAAAVILRRNGIPARLVGGYAGGYYNGAAGYYAVPQRNAHVWVEAYIDGKGWRRIDPTPAAPSAFNGGERTFAFRMRLLADTVNFYWNAFVINYDFSKQVKAVRSVRGAAEKLKNDYRSIALRTLAVLPYLLVPVLFFAVWRFRSIFRAKEDEGYAHAFRKLMKRKGYDMNQSAGLTENNIKDPELKRLADEFAAVFHGAYYRGRNLTRDEKKRLAELLRVMKTQHPQ</sequence>
<keyword evidence="4" id="KW-1185">Reference proteome</keyword>
<keyword evidence="1" id="KW-1133">Transmembrane helix</keyword>
<evidence type="ECO:0000256" key="1">
    <source>
        <dbReference type="SAM" id="Phobius"/>
    </source>
</evidence>
<dbReference type="EMBL" id="CP035108">
    <property type="protein sequence ID" value="QAR32842.1"/>
    <property type="molecule type" value="Genomic_DNA"/>
</dbReference>
<evidence type="ECO:0000313" key="3">
    <source>
        <dbReference type="EMBL" id="QAR32842.1"/>
    </source>
</evidence>